<evidence type="ECO:0000259" key="2">
    <source>
        <dbReference type="Pfam" id="PF12697"/>
    </source>
</evidence>
<reference evidence="3 4" key="1">
    <citation type="journal article" date="2015" name="Stand. Genomic Sci.">
        <title>Genomic Encyclopedia of Bacterial and Archaeal Type Strains, Phase III: the genomes of soil and plant-associated and newly described type strains.</title>
        <authorList>
            <person name="Whitman W.B."/>
            <person name="Woyke T."/>
            <person name="Klenk H.P."/>
            <person name="Zhou Y."/>
            <person name="Lilburn T.G."/>
            <person name="Beck B.J."/>
            <person name="De Vos P."/>
            <person name="Vandamme P."/>
            <person name="Eisen J.A."/>
            <person name="Garrity G."/>
            <person name="Hugenholtz P."/>
            <person name="Kyrpides N.C."/>
        </authorList>
    </citation>
    <scope>NUCLEOTIDE SEQUENCE [LARGE SCALE GENOMIC DNA]</scope>
    <source>
        <strain evidence="3 4">ASC-9842</strain>
    </source>
</reference>
<dbReference type="RefSeq" id="WP_130392665.1">
    <property type="nucleotide sequence ID" value="NZ_SGXM01000005.1"/>
</dbReference>
<keyword evidence="3" id="KW-0378">Hydrolase</keyword>
<evidence type="ECO:0000313" key="4">
    <source>
        <dbReference type="Proteomes" id="UP000291078"/>
    </source>
</evidence>
<feature type="signal peptide" evidence="1">
    <location>
        <begin position="1"/>
        <end position="30"/>
    </location>
</feature>
<dbReference type="EMBL" id="SGXM01000005">
    <property type="protein sequence ID" value="RZT36384.1"/>
    <property type="molecule type" value="Genomic_DNA"/>
</dbReference>
<name>A0A4Q7RRZ4_9BURK</name>
<dbReference type="GO" id="GO:0016787">
    <property type="term" value="F:hydrolase activity"/>
    <property type="evidence" value="ECO:0007669"/>
    <property type="project" value="UniProtKB-KW"/>
</dbReference>
<gene>
    <name evidence="3" type="ORF">EV147_3703</name>
</gene>
<dbReference type="Proteomes" id="UP000291078">
    <property type="component" value="Unassembled WGS sequence"/>
</dbReference>
<dbReference type="Gene3D" id="3.40.50.1820">
    <property type="entry name" value="alpha/beta hydrolase"/>
    <property type="match status" value="1"/>
</dbReference>
<dbReference type="PROSITE" id="PS51257">
    <property type="entry name" value="PROKAR_LIPOPROTEIN"/>
    <property type="match status" value="1"/>
</dbReference>
<feature type="chain" id="PRO_5020285977" evidence="1">
    <location>
        <begin position="31"/>
        <end position="374"/>
    </location>
</feature>
<proteinExistence type="predicted"/>
<keyword evidence="1" id="KW-0732">Signal</keyword>
<evidence type="ECO:0000256" key="1">
    <source>
        <dbReference type="SAM" id="SignalP"/>
    </source>
</evidence>
<accession>A0A4Q7RRZ4</accession>
<keyword evidence="4" id="KW-1185">Reference proteome</keyword>
<dbReference type="PANTHER" id="PTHR35560:SF3">
    <property type="entry name" value="PEPTIDASE S9 PROLYL OLIGOPEPTIDASE CATALYTIC DOMAIN-CONTAINING PROTEIN"/>
    <property type="match status" value="1"/>
</dbReference>
<feature type="domain" description="AB hydrolase-1" evidence="2">
    <location>
        <begin position="79"/>
        <end position="340"/>
    </location>
</feature>
<dbReference type="SUPFAM" id="SSF53474">
    <property type="entry name" value="alpha/beta-Hydrolases"/>
    <property type="match status" value="1"/>
</dbReference>
<dbReference type="AlphaFoldDB" id="A0A4Q7RRZ4"/>
<dbReference type="InterPro" id="IPR029058">
    <property type="entry name" value="AB_hydrolase_fold"/>
</dbReference>
<dbReference type="PANTHER" id="PTHR35560">
    <property type="entry name" value="BLL0132 PROTEIN"/>
    <property type="match status" value="1"/>
</dbReference>
<evidence type="ECO:0000313" key="3">
    <source>
        <dbReference type="EMBL" id="RZT36384.1"/>
    </source>
</evidence>
<dbReference type="OrthoDB" id="1094867at2"/>
<dbReference type="Pfam" id="PF12697">
    <property type="entry name" value="Abhydrolase_6"/>
    <property type="match status" value="1"/>
</dbReference>
<dbReference type="InterPro" id="IPR000073">
    <property type="entry name" value="AB_hydrolase_1"/>
</dbReference>
<organism evidence="3 4">
    <name type="scientific">Cupriavidus agavae</name>
    <dbReference type="NCBI Taxonomy" id="1001822"/>
    <lineage>
        <taxon>Bacteria</taxon>
        <taxon>Pseudomonadati</taxon>
        <taxon>Pseudomonadota</taxon>
        <taxon>Betaproteobacteria</taxon>
        <taxon>Burkholderiales</taxon>
        <taxon>Burkholderiaceae</taxon>
        <taxon>Cupriavidus</taxon>
    </lineage>
</organism>
<comment type="caution">
    <text evidence="3">The sequence shown here is derived from an EMBL/GenBank/DDBJ whole genome shotgun (WGS) entry which is preliminary data.</text>
</comment>
<protein>
    <submittedName>
        <fullName evidence="3">Alpha/beta hydrolase family protein</fullName>
    </submittedName>
</protein>
<sequence>MTFTVRPRLAVPLVAAAAAIAAITVMSGCASGPGPTAAPAAQAPAQSWQRVHLGSGAGYDFPVYANHRLDGDLSRIREVVLVQHGLQRNGDDYYAAGAELLKASGRNAAEVLLIAPNFPGTPDGAKHFDNMPVWTVQGWIGGEDAVSGPGKGTSSLQVLDDLLAFVTDPKRVPLVRKVTVAGHSGGAQIVHRYAVLNNVDEKVRGAGIALRYVVANPSSYLYFTPDRPVAPDYRRFAPYSTAACADYDKYRYGMRDMVAYAKGADGMTLYRRYMQRQVTYLAGTEDNDPNHRVLDKACGAQAEGPTRLQRARGYWRYERMLAGAAPTPAHKTFEVVGVGHDQARMFGSQCGAQAVFDLDPAANRSGAACQAPQP</sequence>